<dbReference type="EMBL" id="GBXM01015240">
    <property type="protein sequence ID" value="JAH93337.1"/>
    <property type="molecule type" value="Transcribed_RNA"/>
</dbReference>
<evidence type="ECO:0000256" key="1">
    <source>
        <dbReference type="SAM" id="MobiDB-lite"/>
    </source>
</evidence>
<reference evidence="2" key="1">
    <citation type="submission" date="2014-11" db="EMBL/GenBank/DDBJ databases">
        <authorList>
            <person name="Amaro Gonzalez C."/>
        </authorList>
    </citation>
    <scope>NUCLEOTIDE SEQUENCE</scope>
</reference>
<name>A0A0E9WSI8_ANGAN</name>
<sequence>MPVHLQTEVTDALSTPNDSPGKKQQTERSPHHDSNGWNTETAQKHLQRTL</sequence>
<reference evidence="2" key="2">
    <citation type="journal article" date="2015" name="Fish Shellfish Immunol.">
        <title>Early steps in the European eel (Anguilla anguilla)-Vibrio vulnificus interaction in the gills: Role of the RtxA13 toxin.</title>
        <authorList>
            <person name="Callol A."/>
            <person name="Pajuelo D."/>
            <person name="Ebbesson L."/>
            <person name="Teles M."/>
            <person name="MacKenzie S."/>
            <person name="Amaro C."/>
        </authorList>
    </citation>
    <scope>NUCLEOTIDE SEQUENCE</scope>
</reference>
<proteinExistence type="predicted"/>
<dbReference type="AlphaFoldDB" id="A0A0E9WSI8"/>
<accession>A0A0E9WSI8</accession>
<feature type="compositionally biased region" description="Basic and acidic residues" evidence="1">
    <location>
        <begin position="20"/>
        <end position="34"/>
    </location>
</feature>
<protein>
    <submittedName>
        <fullName evidence="2">Uncharacterized protein</fullName>
    </submittedName>
</protein>
<feature type="region of interest" description="Disordered" evidence="1">
    <location>
        <begin position="1"/>
        <end position="50"/>
    </location>
</feature>
<evidence type="ECO:0000313" key="2">
    <source>
        <dbReference type="EMBL" id="JAH93337.1"/>
    </source>
</evidence>
<feature type="compositionally biased region" description="Polar residues" evidence="1">
    <location>
        <begin position="7"/>
        <end position="18"/>
    </location>
</feature>
<organism evidence="2">
    <name type="scientific">Anguilla anguilla</name>
    <name type="common">European freshwater eel</name>
    <name type="synonym">Muraena anguilla</name>
    <dbReference type="NCBI Taxonomy" id="7936"/>
    <lineage>
        <taxon>Eukaryota</taxon>
        <taxon>Metazoa</taxon>
        <taxon>Chordata</taxon>
        <taxon>Craniata</taxon>
        <taxon>Vertebrata</taxon>
        <taxon>Euteleostomi</taxon>
        <taxon>Actinopterygii</taxon>
        <taxon>Neopterygii</taxon>
        <taxon>Teleostei</taxon>
        <taxon>Anguilliformes</taxon>
        <taxon>Anguillidae</taxon>
        <taxon>Anguilla</taxon>
    </lineage>
</organism>